<gene>
    <name evidence="2" type="ORF">PSALAMII_LOCUS11239</name>
</gene>
<organism evidence="2 3">
    <name type="scientific">Penicillium salamii</name>
    <dbReference type="NCBI Taxonomy" id="1612424"/>
    <lineage>
        <taxon>Eukaryota</taxon>
        <taxon>Fungi</taxon>
        <taxon>Dikarya</taxon>
        <taxon>Ascomycota</taxon>
        <taxon>Pezizomycotina</taxon>
        <taxon>Eurotiomycetes</taxon>
        <taxon>Eurotiomycetidae</taxon>
        <taxon>Eurotiales</taxon>
        <taxon>Aspergillaceae</taxon>
        <taxon>Penicillium</taxon>
    </lineage>
</organism>
<dbReference type="AlphaFoldDB" id="A0A9W4NX77"/>
<evidence type="ECO:0000313" key="3">
    <source>
        <dbReference type="Proteomes" id="UP001152649"/>
    </source>
</evidence>
<protein>
    <submittedName>
        <fullName evidence="2">Uncharacterized protein</fullName>
    </submittedName>
</protein>
<comment type="caution">
    <text evidence="2">The sequence shown here is derived from an EMBL/GenBank/DDBJ whole genome shotgun (WGS) entry which is preliminary data.</text>
</comment>
<keyword evidence="3" id="KW-1185">Reference proteome</keyword>
<sequence length="265" mass="28657">MAPGKIEELQDSDSDAEFEDVPMTRRIGGDDVEIPISRPSPTWTPALSLPLQRAGPLASGSEEETQLRGQISTGVERITYRKMKSDIGMDAPDTPPTHRRYDSFAQLADDVSGLVDLLWASATPAIQTEALITLAGLTQISLPSFAFSAEATLSIFHKFDSVFAALCTSTHPITGAALPGAVIGQSLATETQKVRIRSLAERTRYQVFSCLATSGASAGNEDGDEELEEPDEPWMLEATKVYEKSLMLLAEQNDVTVEGDDEFTC</sequence>
<name>A0A9W4NX77_9EURO</name>
<dbReference type="Proteomes" id="UP001152649">
    <property type="component" value="Unassembled WGS sequence"/>
</dbReference>
<feature type="region of interest" description="Disordered" evidence="1">
    <location>
        <begin position="1"/>
        <end position="43"/>
    </location>
</feature>
<dbReference type="PANTHER" id="PTHR37781">
    <property type="entry name" value="TFIIH COMPLEX SUBUNIT"/>
    <property type="match status" value="1"/>
</dbReference>
<evidence type="ECO:0000313" key="2">
    <source>
        <dbReference type="EMBL" id="CAG8430702.1"/>
    </source>
</evidence>
<dbReference type="OrthoDB" id="2567806at2759"/>
<reference evidence="2" key="1">
    <citation type="submission" date="2021-07" db="EMBL/GenBank/DDBJ databases">
        <authorList>
            <person name="Branca A.L. A."/>
        </authorList>
    </citation>
    <scope>NUCLEOTIDE SEQUENCE</scope>
</reference>
<dbReference type="Pfam" id="PF17110">
    <property type="entry name" value="TFB6"/>
    <property type="match status" value="1"/>
</dbReference>
<dbReference type="EMBL" id="CAJVPG010000466">
    <property type="protein sequence ID" value="CAG8430702.1"/>
    <property type="molecule type" value="Genomic_DNA"/>
</dbReference>
<dbReference type="PANTHER" id="PTHR37781:SF1">
    <property type="entry name" value="ADR380WP"/>
    <property type="match status" value="1"/>
</dbReference>
<proteinExistence type="predicted"/>
<dbReference type="GO" id="GO:0005675">
    <property type="term" value="C:transcription factor TFIIH holo complex"/>
    <property type="evidence" value="ECO:0007669"/>
    <property type="project" value="TreeGrafter"/>
</dbReference>
<dbReference type="InterPro" id="IPR031349">
    <property type="entry name" value="Tfb6"/>
</dbReference>
<accession>A0A9W4NX77</accession>
<feature type="compositionally biased region" description="Acidic residues" evidence="1">
    <location>
        <begin position="9"/>
        <end position="20"/>
    </location>
</feature>
<evidence type="ECO:0000256" key="1">
    <source>
        <dbReference type="SAM" id="MobiDB-lite"/>
    </source>
</evidence>